<protein>
    <submittedName>
        <fullName evidence="2">Uncharacterized protein</fullName>
    </submittedName>
</protein>
<feature type="region of interest" description="Disordered" evidence="1">
    <location>
        <begin position="42"/>
        <end position="87"/>
    </location>
</feature>
<feature type="region of interest" description="Disordered" evidence="1">
    <location>
        <begin position="148"/>
        <end position="171"/>
    </location>
</feature>
<accession>A0A1Y1WY88</accession>
<comment type="caution">
    <text evidence="2">The sequence shown here is derived from an EMBL/GenBank/DDBJ whole genome shotgun (WGS) entry which is preliminary data.</text>
</comment>
<dbReference type="EMBL" id="MCFE01000831">
    <property type="protein sequence ID" value="ORX78345.1"/>
    <property type="molecule type" value="Genomic_DNA"/>
</dbReference>
<dbReference type="InParanoid" id="A0A1Y1WY88"/>
<evidence type="ECO:0000256" key="1">
    <source>
        <dbReference type="SAM" id="MobiDB-lite"/>
    </source>
</evidence>
<sequence length="198" mass="21804">MLPDSAYFQEIARTQPPINPSLHIHPYTHPARKELLNNLSTSSALPFPSPPDHDVAHRISYQGHGSSAPLSPPRRSAFAPFKSPNSPHDIREHQPIRNNQSSIHVHGLLTPTGSHNQYRAPPNFSNEQYSAPHSPITDRPSPHKAFSPPVFDPRLTRPGVPSAKPGGESHCPLPWGRWNFVGRFTSSSPSENGLQPSV</sequence>
<evidence type="ECO:0000313" key="2">
    <source>
        <dbReference type="EMBL" id="ORX78345.1"/>
    </source>
</evidence>
<reference evidence="2 3" key="1">
    <citation type="submission" date="2016-07" db="EMBL/GenBank/DDBJ databases">
        <title>Pervasive Adenine N6-methylation of Active Genes in Fungi.</title>
        <authorList>
            <consortium name="DOE Joint Genome Institute"/>
            <person name="Mondo S.J."/>
            <person name="Dannebaum R.O."/>
            <person name="Kuo R.C."/>
            <person name="Labutti K."/>
            <person name="Haridas S."/>
            <person name="Kuo A."/>
            <person name="Salamov A."/>
            <person name="Ahrendt S.R."/>
            <person name="Lipzen A."/>
            <person name="Sullivan W."/>
            <person name="Andreopoulos W.B."/>
            <person name="Clum A."/>
            <person name="Lindquist E."/>
            <person name="Daum C."/>
            <person name="Ramamoorthy G.K."/>
            <person name="Gryganskyi A."/>
            <person name="Culley D."/>
            <person name="Magnuson J.K."/>
            <person name="James T.Y."/>
            <person name="O'Malley M.A."/>
            <person name="Stajich J.E."/>
            <person name="Spatafora J.W."/>
            <person name="Visel A."/>
            <person name="Grigoriev I.V."/>
        </authorList>
    </citation>
    <scope>NUCLEOTIDE SEQUENCE [LARGE SCALE GENOMIC DNA]</scope>
    <source>
        <strain evidence="2 3">CBS 931.73</strain>
    </source>
</reference>
<gene>
    <name evidence="2" type="ORF">K493DRAFT_391775</name>
</gene>
<name>A0A1Y1WY88_9FUNG</name>
<proteinExistence type="predicted"/>
<keyword evidence="3" id="KW-1185">Reference proteome</keyword>
<feature type="compositionally biased region" description="Low complexity" evidence="1">
    <location>
        <begin position="66"/>
        <end position="80"/>
    </location>
</feature>
<dbReference type="Proteomes" id="UP000193498">
    <property type="component" value="Unassembled WGS sequence"/>
</dbReference>
<dbReference type="AlphaFoldDB" id="A0A1Y1WY88"/>
<organism evidence="2 3">
    <name type="scientific">Basidiobolus meristosporus CBS 931.73</name>
    <dbReference type="NCBI Taxonomy" id="1314790"/>
    <lineage>
        <taxon>Eukaryota</taxon>
        <taxon>Fungi</taxon>
        <taxon>Fungi incertae sedis</taxon>
        <taxon>Zoopagomycota</taxon>
        <taxon>Entomophthoromycotina</taxon>
        <taxon>Basidiobolomycetes</taxon>
        <taxon>Basidiobolales</taxon>
        <taxon>Basidiobolaceae</taxon>
        <taxon>Basidiobolus</taxon>
    </lineage>
</organism>
<evidence type="ECO:0000313" key="3">
    <source>
        <dbReference type="Proteomes" id="UP000193498"/>
    </source>
</evidence>